<dbReference type="NCBIfam" id="TIGR00726">
    <property type="entry name" value="peptidoglycan editing factor PgeF"/>
    <property type="match status" value="1"/>
</dbReference>
<comment type="similarity">
    <text evidence="3 11">Belongs to the purine nucleoside phosphorylase YfiH/LACC1 family.</text>
</comment>
<protein>
    <recommendedName>
        <fullName evidence="11">Purine nucleoside phosphorylase</fullName>
    </recommendedName>
</protein>
<comment type="catalytic activity">
    <reaction evidence="1">
        <text>inosine + phosphate = alpha-D-ribose 1-phosphate + hypoxanthine</text>
        <dbReference type="Rhea" id="RHEA:27646"/>
        <dbReference type="ChEBI" id="CHEBI:17368"/>
        <dbReference type="ChEBI" id="CHEBI:17596"/>
        <dbReference type="ChEBI" id="CHEBI:43474"/>
        <dbReference type="ChEBI" id="CHEBI:57720"/>
        <dbReference type="EC" id="2.4.2.1"/>
    </reaction>
    <physiologicalReaction direction="left-to-right" evidence="1">
        <dbReference type="Rhea" id="RHEA:27647"/>
    </physiologicalReaction>
</comment>
<dbReference type="RefSeq" id="WP_323259222.1">
    <property type="nucleotide sequence ID" value="NZ_JAYGIE010000003.1"/>
</dbReference>
<evidence type="ECO:0000256" key="5">
    <source>
        <dbReference type="ARBA" id="ARBA00022723"/>
    </source>
</evidence>
<proteinExistence type="inferred from homology"/>
<keyword evidence="7" id="KW-0862">Zinc</keyword>
<reference evidence="12 13" key="1">
    <citation type="submission" date="2023-12" db="EMBL/GenBank/DDBJ databases">
        <title>Baltic Sea Cyanobacteria.</title>
        <authorList>
            <person name="Delbaje E."/>
            <person name="Fewer D.P."/>
            <person name="Shishido T.K."/>
        </authorList>
    </citation>
    <scope>NUCLEOTIDE SEQUENCE [LARGE SCALE GENOMIC DNA]</scope>
    <source>
        <strain evidence="12 13">UHCC 0370</strain>
    </source>
</reference>
<dbReference type="PANTHER" id="PTHR30616:SF2">
    <property type="entry name" value="PURINE NUCLEOSIDE PHOSPHORYLASE LACC1"/>
    <property type="match status" value="1"/>
</dbReference>
<keyword evidence="4" id="KW-0808">Transferase</keyword>
<organism evidence="12 13">
    <name type="scientific">Pseudanabaena galeata UHCC 0370</name>
    <dbReference type="NCBI Taxonomy" id="3110310"/>
    <lineage>
        <taxon>Bacteria</taxon>
        <taxon>Bacillati</taxon>
        <taxon>Cyanobacteriota</taxon>
        <taxon>Cyanophyceae</taxon>
        <taxon>Pseudanabaenales</taxon>
        <taxon>Pseudanabaenaceae</taxon>
        <taxon>Pseudanabaena</taxon>
    </lineage>
</organism>
<evidence type="ECO:0000256" key="4">
    <source>
        <dbReference type="ARBA" id="ARBA00022679"/>
    </source>
</evidence>
<comment type="caution">
    <text evidence="12">The sequence shown here is derived from an EMBL/GenBank/DDBJ whole genome shotgun (WGS) entry which is preliminary data.</text>
</comment>
<evidence type="ECO:0000256" key="6">
    <source>
        <dbReference type="ARBA" id="ARBA00022801"/>
    </source>
</evidence>
<comment type="catalytic activity">
    <reaction evidence="9">
        <text>adenosine + phosphate = alpha-D-ribose 1-phosphate + adenine</text>
        <dbReference type="Rhea" id="RHEA:27642"/>
        <dbReference type="ChEBI" id="CHEBI:16335"/>
        <dbReference type="ChEBI" id="CHEBI:16708"/>
        <dbReference type="ChEBI" id="CHEBI:43474"/>
        <dbReference type="ChEBI" id="CHEBI:57720"/>
        <dbReference type="EC" id="2.4.2.1"/>
    </reaction>
    <physiologicalReaction direction="left-to-right" evidence="9">
        <dbReference type="Rhea" id="RHEA:27643"/>
    </physiologicalReaction>
</comment>
<evidence type="ECO:0000313" key="12">
    <source>
        <dbReference type="EMBL" id="MEA5476257.1"/>
    </source>
</evidence>
<keyword evidence="13" id="KW-1185">Reference proteome</keyword>
<evidence type="ECO:0000256" key="9">
    <source>
        <dbReference type="ARBA" id="ARBA00048968"/>
    </source>
</evidence>
<dbReference type="InterPro" id="IPR011324">
    <property type="entry name" value="Cytotoxic_necrot_fac-like_cat"/>
</dbReference>
<gene>
    <name evidence="12" type="primary">pgeF</name>
    <name evidence="12" type="ORF">VB774_01375</name>
</gene>
<dbReference type="PANTHER" id="PTHR30616">
    <property type="entry name" value="UNCHARACTERIZED PROTEIN YFIH"/>
    <property type="match status" value="1"/>
</dbReference>
<dbReference type="EMBL" id="JAYGIE010000003">
    <property type="protein sequence ID" value="MEA5476257.1"/>
    <property type="molecule type" value="Genomic_DNA"/>
</dbReference>
<evidence type="ECO:0000256" key="2">
    <source>
        <dbReference type="ARBA" id="ARBA00003215"/>
    </source>
</evidence>
<evidence type="ECO:0000313" key="13">
    <source>
        <dbReference type="Proteomes" id="UP001301388"/>
    </source>
</evidence>
<comment type="catalytic activity">
    <reaction evidence="8">
        <text>adenosine + H2O + H(+) = inosine + NH4(+)</text>
        <dbReference type="Rhea" id="RHEA:24408"/>
        <dbReference type="ChEBI" id="CHEBI:15377"/>
        <dbReference type="ChEBI" id="CHEBI:15378"/>
        <dbReference type="ChEBI" id="CHEBI:16335"/>
        <dbReference type="ChEBI" id="CHEBI:17596"/>
        <dbReference type="ChEBI" id="CHEBI:28938"/>
        <dbReference type="EC" id="3.5.4.4"/>
    </reaction>
    <physiologicalReaction direction="left-to-right" evidence="8">
        <dbReference type="Rhea" id="RHEA:24409"/>
    </physiologicalReaction>
</comment>
<dbReference type="InterPro" id="IPR003730">
    <property type="entry name" value="Cu_polyphenol_OxRdtase"/>
</dbReference>
<evidence type="ECO:0000256" key="1">
    <source>
        <dbReference type="ARBA" id="ARBA00000553"/>
    </source>
</evidence>
<dbReference type="InterPro" id="IPR038371">
    <property type="entry name" value="Cu_polyphenol_OxRdtase_sf"/>
</dbReference>
<dbReference type="Pfam" id="PF02578">
    <property type="entry name" value="Cu-oxidase_4"/>
    <property type="match status" value="1"/>
</dbReference>
<evidence type="ECO:0000256" key="10">
    <source>
        <dbReference type="ARBA" id="ARBA00049893"/>
    </source>
</evidence>
<dbReference type="Proteomes" id="UP001301388">
    <property type="component" value="Unassembled WGS sequence"/>
</dbReference>
<dbReference type="SUPFAM" id="SSF64438">
    <property type="entry name" value="CNF1/YfiH-like putative cysteine hydrolases"/>
    <property type="match status" value="1"/>
</dbReference>
<evidence type="ECO:0000256" key="11">
    <source>
        <dbReference type="RuleBase" id="RU361274"/>
    </source>
</evidence>
<accession>A0ABU5TDA8</accession>
<dbReference type="Gene3D" id="3.60.140.10">
    <property type="entry name" value="CNF1/YfiH-like putative cysteine hydrolases"/>
    <property type="match status" value="1"/>
</dbReference>
<name>A0ABU5TDA8_9CYAN</name>
<evidence type="ECO:0000256" key="3">
    <source>
        <dbReference type="ARBA" id="ARBA00007353"/>
    </source>
</evidence>
<evidence type="ECO:0000256" key="7">
    <source>
        <dbReference type="ARBA" id="ARBA00022833"/>
    </source>
</evidence>
<comment type="function">
    <text evidence="2">Purine nucleoside enzyme that catalyzes the phosphorolysis of adenosine and inosine nucleosides, yielding D-ribose 1-phosphate and the respective free bases, adenine and hypoxanthine. Also catalyzes the phosphorolysis of S-methyl-5'-thioadenosine into adenine and S-methyl-5-thio-alpha-D-ribose 1-phosphate. Also has adenosine deaminase activity.</text>
</comment>
<comment type="catalytic activity">
    <reaction evidence="10">
        <text>S-methyl-5'-thioadenosine + phosphate = 5-(methylsulfanyl)-alpha-D-ribose 1-phosphate + adenine</text>
        <dbReference type="Rhea" id="RHEA:11852"/>
        <dbReference type="ChEBI" id="CHEBI:16708"/>
        <dbReference type="ChEBI" id="CHEBI:17509"/>
        <dbReference type="ChEBI" id="CHEBI:43474"/>
        <dbReference type="ChEBI" id="CHEBI:58533"/>
        <dbReference type="EC" id="2.4.2.28"/>
    </reaction>
    <physiologicalReaction direction="left-to-right" evidence="10">
        <dbReference type="Rhea" id="RHEA:11853"/>
    </physiologicalReaction>
</comment>
<evidence type="ECO:0000256" key="8">
    <source>
        <dbReference type="ARBA" id="ARBA00047989"/>
    </source>
</evidence>
<keyword evidence="6" id="KW-0378">Hydrolase</keyword>
<keyword evidence="5" id="KW-0479">Metal-binding</keyword>
<sequence>MNANQWQWRDNVLTCDLLAEWRHGFFTRSHAPKLPTDLHNHLVTSGKAYRAKQVHGNHLVHADEIETTPNTNTTLPEADGVWATRDGINRSVWVCTADCVPVLIGDRKLGSIAAVHAGWRGTAAGIVTKAISTLCDQGSELKDLRVALGPAISGQVYQVSQDVAQQVTATISQAVGVQPDEHPERVKLDLRQVQVQQLQELGLPTENVAIAPYCTLQHEEIFFSYRRYFLNNPSPLPRAPQVQWSGIAIA</sequence>
<dbReference type="CDD" id="cd16833">
    <property type="entry name" value="YfiH"/>
    <property type="match status" value="1"/>
</dbReference>